<comment type="caution">
    <text evidence="3">The sequence shown here is derived from an EMBL/GenBank/DDBJ whole genome shotgun (WGS) entry which is preliminary data.</text>
</comment>
<dbReference type="GO" id="GO:0071513">
    <property type="term" value="C:phosphopantothenoylcysteine decarboxylase complex"/>
    <property type="evidence" value="ECO:0007669"/>
    <property type="project" value="TreeGrafter"/>
</dbReference>
<dbReference type="Gene3D" id="3.40.50.1950">
    <property type="entry name" value="Flavin prenyltransferase-like"/>
    <property type="match status" value="1"/>
</dbReference>
<dbReference type="PANTHER" id="PTHR14359">
    <property type="entry name" value="HOMO-OLIGOMERIC FLAVIN CONTAINING CYS DECARBOXYLASE FAMILY"/>
    <property type="match status" value="1"/>
</dbReference>
<protein>
    <submittedName>
        <fullName evidence="3">Phosphopantothenoylcysteine decarboxylase-like</fullName>
    </submittedName>
</protein>
<evidence type="ECO:0000313" key="4">
    <source>
        <dbReference type="Proteomes" id="UP001152795"/>
    </source>
</evidence>
<evidence type="ECO:0000256" key="1">
    <source>
        <dbReference type="ARBA" id="ARBA00022993"/>
    </source>
</evidence>
<keyword evidence="4" id="KW-1185">Reference proteome</keyword>
<dbReference type="PANTHER" id="PTHR14359:SF6">
    <property type="entry name" value="PHOSPHOPANTOTHENOYLCYSTEINE DECARBOXYLASE"/>
    <property type="match status" value="1"/>
</dbReference>
<gene>
    <name evidence="3" type="ORF">PACLA_8A021283</name>
</gene>
<dbReference type="SUPFAM" id="SSF52507">
    <property type="entry name" value="Homo-oligomeric flavin-containing Cys decarboxylases, HFCD"/>
    <property type="match status" value="1"/>
</dbReference>
<proteinExistence type="inferred from homology"/>
<keyword evidence="1" id="KW-0173">Coenzyme A biosynthesis</keyword>
<dbReference type="GO" id="GO:0015937">
    <property type="term" value="P:coenzyme A biosynthetic process"/>
    <property type="evidence" value="ECO:0007669"/>
    <property type="project" value="UniProtKB-KW"/>
</dbReference>
<dbReference type="OrthoDB" id="1532798at2759"/>
<comment type="similarity">
    <text evidence="2">Belongs to the HFCD (homooligomeric flavin containing Cys decarboxylase) superfamily.</text>
</comment>
<name>A0A7D9EY17_PARCT</name>
<dbReference type="Pfam" id="PF02441">
    <property type="entry name" value="Flavoprotein"/>
    <property type="match status" value="1"/>
</dbReference>
<dbReference type="GO" id="GO:0010181">
    <property type="term" value="F:FMN binding"/>
    <property type="evidence" value="ECO:0007669"/>
    <property type="project" value="TreeGrafter"/>
</dbReference>
<evidence type="ECO:0000256" key="2">
    <source>
        <dbReference type="ARBA" id="ARBA00038350"/>
    </source>
</evidence>
<dbReference type="EMBL" id="CACRXK020010654">
    <property type="protein sequence ID" value="CAB4019858.1"/>
    <property type="molecule type" value="Genomic_DNA"/>
</dbReference>
<sequence>MAKLSHGICDNLLTSVARAWDPSKPFYYCPAMNTHMWQHPLTQEQLEKLQSLKYIQIPPISKTLACGDCGIGAMADVSTIIEIVRGKVDATQGLLV</sequence>
<dbReference type="AlphaFoldDB" id="A0A7D9EY17"/>
<accession>A0A7D9EY17</accession>
<reference evidence="3" key="1">
    <citation type="submission" date="2020-04" db="EMBL/GenBank/DDBJ databases">
        <authorList>
            <person name="Alioto T."/>
            <person name="Alioto T."/>
            <person name="Gomez Garrido J."/>
        </authorList>
    </citation>
    <scope>NUCLEOTIDE SEQUENCE</scope>
    <source>
        <strain evidence="3">A484AB</strain>
    </source>
</reference>
<dbReference type="Proteomes" id="UP001152795">
    <property type="component" value="Unassembled WGS sequence"/>
</dbReference>
<evidence type="ECO:0000313" key="3">
    <source>
        <dbReference type="EMBL" id="CAB4019858.1"/>
    </source>
</evidence>
<dbReference type="GO" id="GO:0004633">
    <property type="term" value="F:phosphopantothenoylcysteine decarboxylase activity"/>
    <property type="evidence" value="ECO:0007669"/>
    <property type="project" value="TreeGrafter"/>
</dbReference>
<organism evidence="3 4">
    <name type="scientific">Paramuricea clavata</name>
    <name type="common">Red gorgonian</name>
    <name type="synonym">Violescent sea-whip</name>
    <dbReference type="NCBI Taxonomy" id="317549"/>
    <lineage>
        <taxon>Eukaryota</taxon>
        <taxon>Metazoa</taxon>
        <taxon>Cnidaria</taxon>
        <taxon>Anthozoa</taxon>
        <taxon>Octocorallia</taxon>
        <taxon>Malacalcyonacea</taxon>
        <taxon>Plexauridae</taxon>
        <taxon>Paramuricea</taxon>
    </lineage>
</organism>
<dbReference type="InterPro" id="IPR003382">
    <property type="entry name" value="Flavoprotein"/>
</dbReference>
<dbReference type="InterPro" id="IPR036551">
    <property type="entry name" value="Flavin_trans-like"/>
</dbReference>